<comment type="caution">
    <text evidence="6">The sequence shown here is derived from an EMBL/GenBank/DDBJ whole genome shotgun (WGS) entry which is preliminary data.</text>
</comment>
<dbReference type="Gene3D" id="3.90.550.10">
    <property type="entry name" value="Spore Coat Polysaccharide Biosynthesis Protein SpsA, Chain A"/>
    <property type="match status" value="1"/>
</dbReference>
<dbReference type="PANTHER" id="PTHR43179">
    <property type="entry name" value="RHAMNOSYLTRANSFERASE WBBL"/>
    <property type="match status" value="1"/>
</dbReference>
<evidence type="ECO:0000256" key="2">
    <source>
        <dbReference type="ARBA" id="ARBA00006739"/>
    </source>
</evidence>
<keyword evidence="4" id="KW-0808">Transferase</keyword>
<reference evidence="7" key="1">
    <citation type="journal article" date="2019" name="Int. J. Syst. Evol. Microbiol.">
        <title>The Global Catalogue of Microorganisms (GCM) 10K type strain sequencing project: providing services to taxonomists for standard genome sequencing and annotation.</title>
        <authorList>
            <consortium name="The Broad Institute Genomics Platform"/>
            <consortium name="The Broad Institute Genome Sequencing Center for Infectious Disease"/>
            <person name="Wu L."/>
            <person name="Ma J."/>
        </authorList>
    </citation>
    <scope>NUCLEOTIDE SEQUENCE [LARGE SCALE GENOMIC DNA]</scope>
    <source>
        <strain evidence="7">JCM 17979</strain>
    </source>
</reference>
<evidence type="ECO:0000256" key="3">
    <source>
        <dbReference type="ARBA" id="ARBA00022676"/>
    </source>
</evidence>
<protein>
    <submittedName>
        <fullName evidence="6">Glycosyltransferase family A protein</fullName>
    </submittedName>
</protein>
<evidence type="ECO:0000256" key="4">
    <source>
        <dbReference type="ARBA" id="ARBA00022679"/>
    </source>
</evidence>
<comment type="pathway">
    <text evidence="1">Cell wall biogenesis; cell wall polysaccharide biosynthesis.</text>
</comment>
<sequence length="276" mass="29962">MPDVDVLIPTRGRPVELATTLAGLAAQAGVSYRVVVSDQSDGDPSWDTPPAWTLIRWLRRRGVEVDLHRHLPPRGMAEQRAFLLSCASAPAVLYLDDDVWLEPGAVARLHRALSELRCGMVGAAMQALGHAEDRRPGEVTSFAPWSGPVEPETLVKDGPGWERWRLHNAANGLHLAESLDLDGPGRAVPPPERYVPYKVAWVAGCVLFDRAALLEAGGFDFWRDVPADAHGEDVYSQQRVMARRGAAGILPPGAYHQESPTALPDRGVSAVDALRA</sequence>
<feature type="domain" description="Glycosyltransferase 2-like" evidence="5">
    <location>
        <begin position="6"/>
        <end position="125"/>
    </location>
</feature>
<gene>
    <name evidence="6" type="ORF">GCM10023200_19060</name>
</gene>
<name>A0ABP9ARS1_9PSEU</name>
<evidence type="ECO:0000313" key="6">
    <source>
        <dbReference type="EMBL" id="GAA4785350.1"/>
    </source>
</evidence>
<keyword evidence="3" id="KW-0328">Glycosyltransferase</keyword>
<proteinExistence type="inferred from homology"/>
<comment type="similarity">
    <text evidence="2">Belongs to the glycosyltransferase 2 family.</text>
</comment>
<dbReference type="SUPFAM" id="SSF53448">
    <property type="entry name" value="Nucleotide-diphospho-sugar transferases"/>
    <property type="match status" value="1"/>
</dbReference>
<dbReference type="RefSeq" id="WP_345413483.1">
    <property type="nucleotide sequence ID" value="NZ_BAABHO010000012.1"/>
</dbReference>
<dbReference type="InterPro" id="IPR001173">
    <property type="entry name" value="Glyco_trans_2-like"/>
</dbReference>
<evidence type="ECO:0000256" key="1">
    <source>
        <dbReference type="ARBA" id="ARBA00004776"/>
    </source>
</evidence>
<evidence type="ECO:0000259" key="5">
    <source>
        <dbReference type="Pfam" id="PF00535"/>
    </source>
</evidence>
<dbReference type="Pfam" id="PF00535">
    <property type="entry name" value="Glycos_transf_2"/>
    <property type="match status" value="1"/>
</dbReference>
<organism evidence="6 7">
    <name type="scientific">Actinomycetospora chlora</name>
    <dbReference type="NCBI Taxonomy" id="663608"/>
    <lineage>
        <taxon>Bacteria</taxon>
        <taxon>Bacillati</taxon>
        <taxon>Actinomycetota</taxon>
        <taxon>Actinomycetes</taxon>
        <taxon>Pseudonocardiales</taxon>
        <taxon>Pseudonocardiaceae</taxon>
        <taxon>Actinomycetospora</taxon>
    </lineage>
</organism>
<dbReference type="InterPro" id="IPR029044">
    <property type="entry name" value="Nucleotide-diphossugar_trans"/>
</dbReference>
<dbReference type="Proteomes" id="UP001500928">
    <property type="component" value="Unassembled WGS sequence"/>
</dbReference>
<keyword evidence="7" id="KW-1185">Reference proteome</keyword>
<accession>A0ABP9ARS1</accession>
<dbReference type="CDD" id="cd00761">
    <property type="entry name" value="Glyco_tranf_GTA_type"/>
    <property type="match status" value="1"/>
</dbReference>
<dbReference type="EMBL" id="BAABHO010000012">
    <property type="protein sequence ID" value="GAA4785350.1"/>
    <property type="molecule type" value="Genomic_DNA"/>
</dbReference>
<dbReference type="PANTHER" id="PTHR43179:SF12">
    <property type="entry name" value="GALACTOFURANOSYLTRANSFERASE GLFT2"/>
    <property type="match status" value="1"/>
</dbReference>
<evidence type="ECO:0000313" key="7">
    <source>
        <dbReference type="Proteomes" id="UP001500928"/>
    </source>
</evidence>